<dbReference type="CDD" id="cd13568">
    <property type="entry name" value="PBP2_TAXI_TRAP_like_3"/>
    <property type="match status" value="1"/>
</dbReference>
<dbReference type="NCBIfam" id="TIGR02122">
    <property type="entry name" value="TRAP_TAXI"/>
    <property type="match status" value="1"/>
</dbReference>
<keyword evidence="2" id="KW-1185">Reference proteome</keyword>
<proteinExistence type="predicted"/>
<dbReference type="AlphaFoldDB" id="A0A1M5GVI2"/>
<evidence type="ECO:0000313" key="2">
    <source>
        <dbReference type="Proteomes" id="UP000184517"/>
    </source>
</evidence>
<protein>
    <recommendedName>
        <fullName evidence="3">TRAP transporter solute receptor, TAXI family</fullName>
    </recommendedName>
</protein>
<dbReference type="Gene3D" id="3.40.190.10">
    <property type="entry name" value="Periplasmic binding protein-like II"/>
    <property type="match status" value="2"/>
</dbReference>
<dbReference type="STRING" id="1122206.SAMN02745753_03227"/>
<gene>
    <name evidence="1" type="ORF">SAMN02745753_03227</name>
</gene>
<dbReference type="SUPFAM" id="SSF53850">
    <property type="entry name" value="Periplasmic binding protein-like II"/>
    <property type="match status" value="1"/>
</dbReference>
<dbReference type="InterPro" id="IPR011852">
    <property type="entry name" value="TRAP_TAXI"/>
</dbReference>
<dbReference type="EMBL" id="FQVF01000015">
    <property type="protein sequence ID" value="SHG07741.1"/>
    <property type="molecule type" value="Genomic_DNA"/>
</dbReference>
<accession>A0A1M5GVI2</accession>
<sequence>MKILLESNTALKSYHDNYKVGTDMKNISKYLSGTILGLSIAAASGTASAESYVTIGTGGQTGTYYVVGQTICRLVNNLKDSDIKCNAPSTGGSVANINGIRSGDLDLGVAQSDVGFNAMLGLKQFDTKFDDLRSVFSMHGEPLTIVASTKSGIKSFDDLKGKRVNVGNPGSGQRATMDTLMSFKGLDFGYFSLASELTSTEQSSALSDNNIDAFTIVTGHPSGLIQEATTVTEAKIIPVEGDDIDQLIKKYPYYAKATIPGGLYKGNPNDINTYGVVATIVTDKDTPDDVIYAITKAVFTNLDRIKKIHPAFAHLTEANMVEDGLSAPLHEGAKRYYRERGWIE</sequence>
<dbReference type="Pfam" id="PF16868">
    <property type="entry name" value="NMT1_3"/>
    <property type="match status" value="1"/>
</dbReference>
<evidence type="ECO:0000313" key="1">
    <source>
        <dbReference type="EMBL" id="SHG07741.1"/>
    </source>
</evidence>
<organism evidence="1 2">
    <name type="scientific">Marinomonas polaris DSM 16579</name>
    <dbReference type="NCBI Taxonomy" id="1122206"/>
    <lineage>
        <taxon>Bacteria</taxon>
        <taxon>Pseudomonadati</taxon>
        <taxon>Pseudomonadota</taxon>
        <taxon>Gammaproteobacteria</taxon>
        <taxon>Oceanospirillales</taxon>
        <taxon>Oceanospirillaceae</taxon>
        <taxon>Marinomonas</taxon>
    </lineage>
</organism>
<dbReference type="PANTHER" id="PTHR42941:SF1">
    <property type="entry name" value="SLL1037 PROTEIN"/>
    <property type="match status" value="1"/>
</dbReference>
<dbReference type="Proteomes" id="UP000184517">
    <property type="component" value="Unassembled WGS sequence"/>
</dbReference>
<dbReference type="PANTHER" id="PTHR42941">
    <property type="entry name" value="SLL1037 PROTEIN"/>
    <property type="match status" value="1"/>
</dbReference>
<reference evidence="2" key="1">
    <citation type="submission" date="2016-11" db="EMBL/GenBank/DDBJ databases">
        <authorList>
            <person name="Varghese N."/>
            <person name="Submissions S."/>
        </authorList>
    </citation>
    <scope>NUCLEOTIDE SEQUENCE [LARGE SCALE GENOMIC DNA]</scope>
    <source>
        <strain evidence="2">DSM 16579</strain>
    </source>
</reference>
<evidence type="ECO:0008006" key="3">
    <source>
        <dbReference type="Google" id="ProtNLM"/>
    </source>
</evidence>
<name>A0A1M5GVI2_9GAMM</name>